<keyword evidence="4" id="KW-0472">Membrane</keyword>
<comment type="similarity">
    <text evidence="2">Belongs to the CDP-alcohol phosphatidyltransferase class-I family.</text>
</comment>
<dbReference type="InterPro" id="IPR048254">
    <property type="entry name" value="CDP_ALCOHOL_P_TRANSF_CS"/>
</dbReference>
<evidence type="ECO:0000313" key="5">
    <source>
        <dbReference type="EMBL" id="MBB1245119.1"/>
    </source>
</evidence>
<protein>
    <submittedName>
        <fullName evidence="5">CDP-alcohol phosphatidyltransferase family protein</fullName>
    </submittedName>
</protein>
<evidence type="ECO:0000256" key="3">
    <source>
        <dbReference type="SAM" id="MobiDB-lite"/>
    </source>
</evidence>
<feature type="compositionally biased region" description="Low complexity" evidence="3">
    <location>
        <begin position="339"/>
        <end position="367"/>
    </location>
</feature>
<evidence type="ECO:0000256" key="2">
    <source>
        <dbReference type="RuleBase" id="RU003750"/>
    </source>
</evidence>
<accession>A0ABR6EIE6</accession>
<feature type="transmembrane region" description="Helical" evidence="4">
    <location>
        <begin position="20"/>
        <end position="38"/>
    </location>
</feature>
<reference evidence="6" key="1">
    <citation type="journal article" date="2020" name="Syst. Appl. Microbiol.">
        <title>Streptomyces alkaliterrae sp. nov., isolated from an alkaline soil, and emended descriptions of Streptomyces alkaliphilus, Streptomyces calidiresistens and Streptomyces durbertensis.</title>
        <authorList>
            <person name="Swiecimska M."/>
            <person name="Golinska P."/>
            <person name="Nouioui I."/>
            <person name="Wypij M."/>
            <person name="Rai M."/>
            <person name="Sangal V."/>
            <person name="Goodfellow M."/>
        </authorList>
    </citation>
    <scope>NUCLEOTIDE SEQUENCE [LARGE SCALE GENOMIC DNA]</scope>
    <source>
        <strain evidence="6">DSM 104538</strain>
    </source>
</reference>
<keyword evidence="4" id="KW-1133">Transmembrane helix</keyword>
<dbReference type="EMBL" id="WMLF01000236">
    <property type="protein sequence ID" value="MBB1245119.1"/>
    <property type="molecule type" value="Genomic_DNA"/>
</dbReference>
<organism evidence="5 6">
    <name type="scientific">Streptomyces durbertensis</name>
    <dbReference type="NCBI Taxonomy" id="2448886"/>
    <lineage>
        <taxon>Bacteria</taxon>
        <taxon>Bacillati</taxon>
        <taxon>Actinomycetota</taxon>
        <taxon>Actinomycetes</taxon>
        <taxon>Kitasatosporales</taxon>
        <taxon>Streptomycetaceae</taxon>
        <taxon>Streptomyces</taxon>
    </lineage>
</organism>
<feature type="region of interest" description="Disordered" evidence="3">
    <location>
        <begin position="331"/>
        <end position="367"/>
    </location>
</feature>
<dbReference type="PROSITE" id="PS00379">
    <property type="entry name" value="CDP_ALCOHOL_P_TRANSF"/>
    <property type="match status" value="1"/>
</dbReference>
<evidence type="ECO:0000256" key="4">
    <source>
        <dbReference type="SAM" id="Phobius"/>
    </source>
</evidence>
<feature type="transmembrane region" description="Helical" evidence="4">
    <location>
        <begin position="297"/>
        <end position="317"/>
    </location>
</feature>
<dbReference type="InterPro" id="IPR000462">
    <property type="entry name" value="CDP-OH_P_trans"/>
</dbReference>
<proteinExistence type="inferred from homology"/>
<dbReference type="Pfam" id="PF01066">
    <property type="entry name" value="CDP-OH_P_transf"/>
    <property type="match status" value="1"/>
</dbReference>
<feature type="region of interest" description="Disordered" evidence="3">
    <location>
        <begin position="207"/>
        <end position="237"/>
    </location>
</feature>
<evidence type="ECO:0000313" key="6">
    <source>
        <dbReference type="Proteomes" id="UP000766698"/>
    </source>
</evidence>
<comment type="caution">
    <text evidence="5">The sequence shown here is derived from an EMBL/GenBank/DDBJ whole genome shotgun (WGS) entry which is preliminary data.</text>
</comment>
<evidence type="ECO:0000256" key="1">
    <source>
        <dbReference type="ARBA" id="ARBA00022679"/>
    </source>
</evidence>
<name>A0ABR6EIE6_9ACTN</name>
<feature type="transmembrane region" description="Helical" evidence="4">
    <location>
        <begin position="133"/>
        <end position="156"/>
    </location>
</feature>
<dbReference type="InterPro" id="IPR043130">
    <property type="entry name" value="CDP-OH_PTrfase_TM_dom"/>
</dbReference>
<sequence length="367" mass="41051">MDIPPLAEVRRLTEKKRDAWWTVLLVDPVATPLVRVVARWPRITPNGITWGALFLGLGAAVCFWFADWKWLLLGAGLYHLSFILDCMDGKLARLTGRGSEFGGWLDYVFDRIRVLACAIALMGGQYNNTGDVAFIWLALAVVFLDMLRYIDALQIFKVRHSMRKKIKTRAKAFRRAQEEQYGEQPGGNSHEAGLAFMEDLLRENPTADLDNSDETEADAEAKRTADGEEPELDADGQPVRKKEVIDLHVEFKGRFPWYGRFRTFLLRHRIRTHLVSGIEFQMAVFIIGPLLGAIMPVTVVAGALLMVFELAIIYKLLLSTKDFERTLAKYPVPEEPEQPEQAVIPAQPAGSASEAAPAAEGAAVARK</sequence>
<dbReference type="Gene3D" id="1.20.120.1760">
    <property type="match status" value="1"/>
</dbReference>
<keyword evidence="6" id="KW-1185">Reference proteome</keyword>
<dbReference type="RefSeq" id="WP_182856451.1">
    <property type="nucleotide sequence ID" value="NZ_WMLF01000236.1"/>
</dbReference>
<feature type="transmembrane region" description="Helical" evidence="4">
    <location>
        <begin position="270"/>
        <end position="291"/>
    </location>
</feature>
<keyword evidence="1 2" id="KW-0808">Transferase</keyword>
<dbReference type="Proteomes" id="UP000766698">
    <property type="component" value="Unassembled WGS sequence"/>
</dbReference>
<gene>
    <name evidence="5" type="ORF">GL263_16300</name>
</gene>
<keyword evidence="4" id="KW-0812">Transmembrane</keyword>
<feature type="transmembrane region" description="Helical" evidence="4">
    <location>
        <begin position="47"/>
        <end position="66"/>
    </location>
</feature>